<name>A0ABT7XK69_9NEIS</name>
<sequence>MSYRSLLVAPLLASLLVACATRQPPAPITPPVPEPAASEPFSVPMPPEGLDIVPSPPPPSVAKPATAPPAWRDEKQGRVLLNQLLPHYADDRKGWLTDIMGAFTALKIPYTPEYFCAVIAVADQESNLQSDPTMARLPQIVWGEIQKRADKYHIPMVVVETALRKTSPDGRTYKERIDTLRTKRQMNALYEDMVRELPFSQTAFEHKNPIRDGGPMQVSVAFAESHVKVWPFPYQLKTSLRDEVFTRRGSVYFGTAILLQYPAPYTKMIYRFADFNAGRYASRNAAFQAAVARLTGRKLALDGDLLLYNPDRTVSSQVSGTQNAVQSLGRRLGMGNGELLRDLKLEKTSGFAQTPLYQKLFALADQAAGERVSRERIPQIELISPKFTRTLTTEWFANRVNGRYESCMARAPS</sequence>
<keyword evidence="3" id="KW-1185">Reference proteome</keyword>
<keyword evidence="1" id="KW-0732">Signal</keyword>
<accession>A0ABT7XK69</accession>
<comment type="caution">
    <text evidence="2">The sequence shown here is derived from an EMBL/GenBank/DDBJ whole genome shotgun (WGS) entry which is preliminary data.</text>
</comment>
<dbReference type="Pfam" id="PF07759">
    <property type="entry name" value="DUF1615"/>
    <property type="match status" value="1"/>
</dbReference>
<dbReference type="PROSITE" id="PS51257">
    <property type="entry name" value="PROKAR_LIPOPROTEIN"/>
    <property type="match status" value="1"/>
</dbReference>
<dbReference type="Proteomes" id="UP001168540">
    <property type="component" value="Unassembled WGS sequence"/>
</dbReference>
<dbReference type="EMBL" id="JAUEDK010000005">
    <property type="protein sequence ID" value="MDN0074185.1"/>
    <property type="molecule type" value="Genomic_DNA"/>
</dbReference>
<evidence type="ECO:0000313" key="3">
    <source>
        <dbReference type="Proteomes" id="UP001168540"/>
    </source>
</evidence>
<evidence type="ECO:0000313" key="2">
    <source>
        <dbReference type="EMBL" id="MDN0074185.1"/>
    </source>
</evidence>
<organism evidence="2 3">
    <name type="scientific">Crenobacter oryzisoli</name>
    <dbReference type="NCBI Taxonomy" id="3056844"/>
    <lineage>
        <taxon>Bacteria</taxon>
        <taxon>Pseudomonadati</taxon>
        <taxon>Pseudomonadota</taxon>
        <taxon>Betaproteobacteria</taxon>
        <taxon>Neisseriales</taxon>
        <taxon>Neisseriaceae</taxon>
        <taxon>Crenobacter</taxon>
    </lineage>
</organism>
<feature type="signal peptide" evidence="1">
    <location>
        <begin position="1"/>
        <end position="20"/>
    </location>
</feature>
<reference evidence="2" key="1">
    <citation type="submission" date="2023-06" db="EMBL/GenBank/DDBJ databases">
        <authorList>
            <person name="Zhang S."/>
        </authorList>
    </citation>
    <scope>NUCLEOTIDE SEQUENCE</scope>
    <source>
        <strain evidence="2">SG2303</strain>
    </source>
</reference>
<protein>
    <submittedName>
        <fullName evidence="2">DUF1615 domain-containing protein</fullName>
    </submittedName>
</protein>
<proteinExistence type="predicted"/>
<feature type="chain" id="PRO_5047413501" evidence="1">
    <location>
        <begin position="21"/>
        <end position="413"/>
    </location>
</feature>
<gene>
    <name evidence="2" type="ORF">QU481_04685</name>
</gene>
<dbReference type="InterPro" id="IPR011673">
    <property type="entry name" value="DUF1615"/>
</dbReference>
<evidence type="ECO:0000256" key="1">
    <source>
        <dbReference type="SAM" id="SignalP"/>
    </source>
</evidence>
<dbReference type="RefSeq" id="WP_289828736.1">
    <property type="nucleotide sequence ID" value="NZ_JAUEDK010000005.1"/>
</dbReference>